<dbReference type="Proteomes" id="UP001177140">
    <property type="component" value="Unassembled WGS sequence"/>
</dbReference>
<protein>
    <submittedName>
        <fullName evidence="1">Uncharacterized protein</fullName>
    </submittedName>
</protein>
<gene>
    <name evidence="1" type="ORF">MKW94_018341</name>
</gene>
<reference evidence="1" key="1">
    <citation type="submission" date="2022-03" db="EMBL/GenBank/DDBJ databases">
        <title>A functionally conserved STORR gene fusion in Papaver species that diverged 16.8 million years ago.</title>
        <authorList>
            <person name="Catania T."/>
        </authorList>
    </citation>
    <scope>NUCLEOTIDE SEQUENCE</scope>
    <source>
        <strain evidence="1">S-191538</strain>
    </source>
</reference>
<name>A0AA41VEG1_PAPNU</name>
<evidence type="ECO:0000313" key="2">
    <source>
        <dbReference type="Proteomes" id="UP001177140"/>
    </source>
</evidence>
<keyword evidence="2" id="KW-1185">Reference proteome</keyword>
<feature type="non-terminal residue" evidence="1">
    <location>
        <position position="67"/>
    </location>
</feature>
<sequence>SCHMERALGCAGTTKLLLPRKMNRKVSFLQELTTNHRIRKALECLLTAPALNIPTWLRMHMAGQSFT</sequence>
<dbReference type="EMBL" id="JAJJMA010203985">
    <property type="protein sequence ID" value="MCL7039698.1"/>
    <property type="molecule type" value="Genomic_DNA"/>
</dbReference>
<organism evidence="1 2">
    <name type="scientific">Papaver nudicaule</name>
    <name type="common">Iceland poppy</name>
    <dbReference type="NCBI Taxonomy" id="74823"/>
    <lineage>
        <taxon>Eukaryota</taxon>
        <taxon>Viridiplantae</taxon>
        <taxon>Streptophyta</taxon>
        <taxon>Embryophyta</taxon>
        <taxon>Tracheophyta</taxon>
        <taxon>Spermatophyta</taxon>
        <taxon>Magnoliopsida</taxon>
        <taxon>Ranunculales</taxon>
        <taxon>Papaveraceae</taxon>
        <taxon>Papaveroideae</taxon>
        <taxon>Papaver</taxon>
    </lineage>
</organism>
<comment type="caution">
    <text evidence="1">The sequence shown here is derived from an EMBL/GenBank/DDBJ whole genome shotgun (WGS) entry which is preliminary data.</text>
</comment>
<dbReference type="AlphaFoldDB" id="A0AA41VEG1"/>
<evidence type="ECO:0000313" key="1">
    <source>
        <dbReference type="EMBL" id="MCL7039698.1"/>
    </source>
</evidence>
<feature type="non-terminal residue" evidence="1">
    <location>
        <position position="1"/>
    </location>
</feature>
<proteinExistence type="predicted"/>
<accession>A0AA41VEG1</accession>